<evidence type="ECO:0000313" key="5">
    <source>
        <dbReference type="Proteomes" id="UP001209540"/>
    </source>
</evidence>
<evidence type="ECO:0000256" key="2">
    <source>
        <dbReference type="SAM" id="Phobius"/>
    </source>
</evidence>
<feature type="compositionally biased region" description="Low complexity" evidence="1">
    <location>
        <begin position="316"/>
        <end position="327"/>
    </location>
</feature>
<evidence type="ECO:0000256" key="3">
    <source>
        <dbReference type="SAM" id="SignalP"/>
    </source>
</evidence>
<dbReference type="PANTHER" id="PTHR36721">
    <property type="entry name" value="PROLINE-RICH FAMILY PROTEIN"/>
    <property type="match status" value="1"/>
</dbReference>
<comment type="caution">
    <text evidence="4">The sequence shown here is derived from an EMBL/GenBank/DDBJ whole genome shotgun (WGS) entry which is preliminary data.</text>
</comment>
<accession>A0AAD5JX91</accession>
<feature type="region of interest" description="Disordered" evidence="1">
    <location>
        <begin position="120"/>
        <end position="184"/>
    </location>
</feature>
<keyword evidence="2" id="KW-0812">Transmembrane</keyword>
<proteinExistence type="predicted"/>
<keyword evidence="2" id="KW-0472">Membrane</keyword>
<feature type="compositionally biased region" description="Low complexity" evidence="1">
    <location>
        <begin position="230"/>
        <end position="243"/>
    </location>
</feature>
<protein>
    <submittedName>
        <fullName evidence="4">Uncharacterized protein</fullName>
    </submittedName>
</protein>
<feature type="signal peptide" evidence="3">
    <location>
        <begin position="1"/>
        <end position="19"/>
    </location>
</feature>
<organism evidence="4 5">
    <name type="scientific">Phascolomyces articulosus</name>
    <dbReference type="NCBI Taxonomy" id="60185"/>
    <lineage>
        <taxon>Eukaryota</taxon>
        <taxon>Fungi</taxon>
        <taxon>Fungi incertae sedis</taxon>
        <taxon>Mucoromycota</taxon>
        <taxon>Mucoromycotina</taxon>
        <taxon>Mucoromycetes</taxon>
        <taxon>Mucorales</taxon>
        <taxon>Lichtheimiaceae</taxon>
        <taxon>Phascolomyces</taxon>
    </lineage>
</organism>
<feature type="compositionally biased region" description="Low complexity" evidence="1">
    <location>
        <begin position="120"/>
        <end position="158"/>
    </location>
</feature>
<dbReference type="AlphaFoldDB" id="A0AAD5JX91"/>
<keyword evidence="5" id="KW-1185">Reference proteome</keyword>
<feature type="region of interest" description="Disordered" evidence="1">
    <location>
        <begin position="311"/>
        <end position="334"/>
    </location>
</feature>
<feature type="region of interest" description="Disordered" evidence="1">
    <location>
        <begin position="220"/>
        <end position="266"/>
    </location>
</feature>
<feature type="transmembrane region" description="Helical" evidence="2">
    <location>
        <begin position="190"/>
        <end position="213"/>
    </location>
</feature>
<dbReference type="EMBL" id="JAIXMP010000018">
    <property type="protein sequence ID" value="KAI9258903.1"/>
    <property type="molecule type" value="Genomic_DNA"/>
</dbReference>
<keyword evidence="2" id="KW-1133">Transmembrane helix</keyword>
<evidence type="ECO:0000256" key="1">
    <source>
        <dbReference type="SAM" id="MobiDB-lite"/>
    </source>
</evidence>
<feature type="chain" id="PRO_5042027838" evidence="3">
    <location>
        <begin position="20"/>
        <end position="334"/>
    </location>
</feature>
<dbReference type="PANTHER" id="PTHR36721:SF15">
    <property type="entry name" value="EN_SPM-LIKE TRANSPOSON PROTEIN"/>
    <property type="match status" value="1"/>
</dbReference>
<evidence type="ECO:0000313" key="4">
    <source>
        <dbReference type="EMBL" id="KAI9258903.1"/>
    </source>
</evidence>
<reference evidence="4" key="2">
    <citation type="submission" date="2023-02" db="EMBL/GenBank/DDBJ databases">
        <authorList>
            <consortium name="DOE Joint Genome Institute"/>
            <person name="Mondo S.J."/>
            <person name="Chang Y."/>
            <person name="Wang Y."/>
            <person name="Ahrendt S."/>
            <person name="Andreopoulos W."/>
            <person name="Barry K."/>
            <person name="Beard J."/>
            <person name="Benny G.L."/>
            <person name="Blankenship S."/>
            <person name="Bonito G."/>
            <person name="Cuomo C."/>
            <person name="Desiro A."/>
            <person name="Gervers K.A."/>
            <person name="Hundley H."/>
            <person name="Kuo A."/>
            <person name="LaButti K."/>
            <person name="Lang B.F."/>
            <person name="Lipzen A."/>
            <person name="O'Donnell K."/>
            <person name="Pangilinan J."/>
            <person name="Reynolds N."/>
            <person name="Sandor L."/>
            <person name="Smith M.W."/>
            <person name="Tsang A."/>
            <person name="Grigoriev I.V."/>
            <person name="Stajich J.E."/>
            <person name="Spatafora J.W."/>
        </authorList>
    </citation>
    <scope>NUCLEOTIDE SEQUENCE</scope>
    <source>
        <strain evidence="4">RSA 2281</strain>
    </source>
</reference>
<name>A0AAD5JX91_9FUNG</name>
<sequence>MRIPLSASLLLLLPTSVLCLTIQRPLPNTLHAAGLNLPVSWTIEPGENITALKVMLAQPEDTIVATLAENVDATKGSQGIQIPKGTVTGGNYFVVLEGNNNPSSRATRGPFNVIFGAASSSVAPPPSSSASASSSTSISATSSGSSSASSSTSTSSKSSSDDDSSPTSTSDESQETTDGAASSELNGGQVAGIVVGVVGALLVAGMAAFFVFVRRRRRNANQGPGDGADNANYYNESNGNSGYVIDAPQPRYGPPPPTSGYRNMSEPYSEPYNTMGVGMAAGGAVAAGVSPYSDPYNNASKTYQPSEAVATAGSYTMPPSTPTTATTDKPHSAM</sequence>
<keyword evidence="3" id="KW-0732">Signal</keyword>
<reference evidence="4" key="1">
    <citation type="journal article" date="2022" name="IScience">
        <title>Evolution of zygomycete secretomes and the origins of terrestrial fungal ecologies.</title>
        <authorList>
            <person name="Chang Y."/>
            <person name="Wang Y."/>
            <person name="Mondo S."/>
            <person name="Ahrendt S."/>
            <person name="Andreopoulos W."/>
            <person name="Barry K."/>
            <person name="Beard J."/>
            <person name="Benny G.L."/>
            <person name="Blankenship S."/>
            <person name="Bonito G."/>
            <person name="Cuomo C."/>
            <person name="Desiro A."/>
            <person name="Gervers K.A."/>
            <person name="Hundley H."/>
            <person name="Kuo A."/>
            <person name="LaButti K."/>
            <person name="Lang B.F."/>
            <person name="Lipzen A."/>
            <person name="O'Donnell K."/>
            <person name="Pangilinan J."/>
            <person name="Reynolds N."/>
            <person name="Sandor L."/>
            <person name="Smith M.E."/>
            <person name="Tsang A."/>
            <person name="Grigoriev I.V."/>
            <person name="Stajich J.E."/>
            <person name="Spatafora J.W."/>
        </authorList>
    </citation>
    <scope>NUCLEOTIDE SEQUENCE</scope>
    <source>
        <strain evidence="4">RSA 2281</strain>
    </source>
</reference>
<dbReference type="Proteomes" id="UP001209540">
    <property type="component" value="Unassembled WGS sequence"/>
</dbReference>
<gene>
    <name evidence="4" type="ORF">BDA99DRAFT_561269</name>
</gene>